<evidence type="ECO:0000256" key="1">
    <source>
        <dbReference type="SAM" id="Phobius"/>
    </source>
</evidence>
<evidence type="ECO:0000313" key="3">
    <source>
        <dbReference type="Proteomes" id="UP000306416"/>
    </source>
</evidence>
<dbReference type="EMBL" id="SRSC01000001">
    <property type="protein sequence ID" value="TGU74242.1"/>
    <property type="molecule type" value="Genomic_DNA"/>
</dbReference>
<evidence type="ECO:0000313" key="2">
    <source>
        <dbReference type="EMBL" id="TGU74242.1"/>
    </source>
</evidence>
<sequence length="112" mass="12473">MDKTAFLHDLAVKLTPFETANLVDFMRHLTVKSALANPWFVFGFLIVTFYAVVRKSKFVLAALFTSCSLLLLVHYTMPAEGDALNLSTTLPFAFGGLAIGAFLIYLFFIKTE</sequence>
<protein>
    <submittedName>
        <fullName evidence="2">Uncharacterized protein</fullName>
    </submittedName>
</protein>
<keyword evidence="1" id="KW-0472">Membrane</keyword>
<feature type="transmembrane region" description="Helical" evidence="1">
    <location>
        <begin position="34"/>
        <end position="53"/>
    </location>
</feature>
<reference evidence="2 3" key="1">
    <citation type="submission" date="2019-04" db="EMBL/GenBank/DDBJ databases">
        <title>Geobacter oryzae sp. nov., ferric-reducing bacteria isolated from paddy soil.</title>
        <authorList>
            <person name="Xu Z."/>
            <person name="Masuda Y."/>
            <person name="Itoh H."/>
            <person name="Senoo K."/>
        </authorList>
    </citation>
    <scope>NUCLEOTIDE SEQUENCE [LARGE SCALE GENOMIC DNA]</scope>
    <source>
        <strain evidence="2 3">Red111</strain>
    </source>
</reference>
<feature type="transmembrane region" description="Helical" evidence="1">
    <location>
        <begin position="58"/>
        <end position="77"/>
    </location>
</feature>
<keyword evidence="1" id="KW-1133">Transmembrane helix</keyword>
<dbReference type="RefSeq" id="WP_135868577.1">
    <property type="nucleotide sequence ID" value="NZ_SRSC01000001.1"/>
</dbReference>
<dbReference type="AlphaFoldDB" id="A0A4V3P055"/>
<proteinExistence type="predicted"/>
<organism evidence="2 3">
    <name type="scientific">Geomonas terrae</name>
    <dbReference type="NCBI Taxonomy" id="2562681"/>
    <lineage>
        <taxon>Bacteria</taxon>
        <taxon>Pseudomonadati</taxon>
        <taxon>Thermodesulfobacteriota</taxon>
        <taxon>Desulfuromonadia</taxon>
        <taxon>Geobacterales</taxon>
        <taxon>Geobacteraceae</taxon>
        <taxon>Geomonas</taxon>
    </lineage>
</organism>
<keyword evidence="1" id="KW-0812">Transmembrane</keyword>
<gene>
    <name evidence="2" type="ORF">E4633_01880</name>
</gene>
<comment type="caution">
    <text evidence="2">The sequence shown here is derived from an EMBL/GenBank/DDBJ whole genome shotgun (WGS) entry which is preliminary data.</text>
</comment>
<name>A0A4V3P055_9BACT</name>
<feature type="transmembrane region" description="Helical" evidence="1">
    <location>
        <begin position="89"/>
        <end position="109"/>
    </location>
</feature>
<dbReference type="Proteomes" id="UP000306416">
    <property type="component" value="Unassembled WGS sequence"/>
</dbReference>
<keyword evidence="3" id="KW-1185">Reference proteome</keyword>
<accession>A0A4V3P055</accession>